<evidence type="ECO:0000259" key="4">
    <source>
        <dbReference type="PROSITE" id="PS51279"/>
    </source>
</evidence>
<evidence type="ECO:0000256" key="2">
    <source>
        <dbReference type="ARBA" id="ARBA00030244"/>
    </source>
</evidence>
<dbReference type="EMBL" id="OC319888">
    <property type="protein sequence ID" value="CAD7406600.1"/>
    <property type="molecule type" value="Genomic_DNA"/>
</dbReference>
<feature type="region of interest" description="Disordered" evidence="3">
    <location>
        <begin position="428"/>
        <end position="450"/>
    </location>
</feature>
<dbReference type="PANTHER" id="PTHR48407:SF1">
    <property type="entry name" value="CRANIOFACIAL DEVELOPMENT PROTEIN 1"/>
    <property type="match status" value="1"/>
</dbReference>
<dbReference type="PROSITE" id="PS51279">
    <property type="entry name" value="BCNT_C"/>
    <property type="match status" value="1"/>
</dbReference>
<sequence length="522" mass="58289">MRVTEFVDRYEECRNYYEGVIQQEKKLDVIASCTSLGMSLSGIVANILTTIEAIKNYFTTVPCHSSCFGPASHIYNQCNMLLTYLGQADPMLHRYLYLFKVTQLFEFLEQVVKDFIKNQQPNIPPVNQKPEDDGPEISTDSGVFVFSMLAQLLTGEILGLEREECTEPIGNEIPVIIPVPSLNNPLPLTIQQMLLLTPLDQYSNDFTTSSNNKPSTESNENISMSNTAKPELEAFYSGNRHQPVMNHAPLNNQNAVMNFDKEVPKLASDSDDSDEDYVPAGAESNPPSEDDSDGPEEVGSASEGEDASRKRRRRDNKSSLSRKRQCKPAAPEEVNRDDEDEETEVKKFTEEEEKQKVDALWKDFVKDTGPAVKSAPSRSHLPAPAKDSSKNKVKITKVFEFAGEEVRVEKVVSGDSAEARLTSVSAAGTSLTGSRGRGRGGGGLKGLSSVLGQLGRKPKLGTLEKSKLDWENFKSKEGLQDEIHTFNKGKDGYLERQDFLQRTDLRQFELERDLRTTRRSNR</sequence>
<dbReference type="Pfam" id="PF07572">
    <property type="entry name" value="BCNT"/>
    <property type="match status" value="1"/>
</dbReference>
<protein>
    <recommendedName>
        <fullName evidence="1">Craniofacial development protein 1</fullName>
    </recommendedName>
    <alternativeName>
        <fullName evidence="2">Bucentaur</fullName>
    </alternativeName>
</protein>
<accession>A0A7R9H3M8</accession>
<evidence type="ECO:0000256" key="1">
    <source>
        <dbReference type="ARBA" id="ARBA00019033"/>
    </source>
</evidence>
<organism evidence="5">
    <name type="scientific">Timema cristinae</name>
    <name type="common">Walking stick</name>
    <dbReference type="NCBI Taxonomy" id="61476"/>
    <lineage>
        <taxon>Eukaryota</taxon>
        <taxon>Metazoa</taxon>
        <taxon>Ecdysozoa</taxon>
        <taxon>Arthropoda</taxon>
        <taxon>Hexapoda</taxon>
        <taxon>Insecta</taxon>
        <taxon>Pterygota</taxon>
        <taxon>Neoptera</taxon>
        <taxon>Polyneoptera</taxon>
        <taxon>Phasmatodea</taxon>
        <taxon>Timematodea</taxon>
        <taxon>Timematoidea</taxon>
        <taxon>Timematidae</taxon>
        <taxon>Timema</taxon>
    </lineage>
</organism>
<feature type="region of interest" description="Disordered" evidence="3">
    <location>
        <begin position="265"/>
        <end position="390"/>
    </location>
</feature>
<dbReference type="PANTHER" id="PTHR48407">
    <property type="entry name" value="CRANIOFACIAL DEVELOPMENT PROTEIN 1"/>
    <property type="match status" value="1"/>
</dbReference>
<dbReference type="InterPro" id="IPR011421">
    <property type="entry name" value="BCNT-C"/>
</dbReference>
<reference evidence="5" key="1">
    <citation type="submission" date="2020-11" db="EMBL/GenBank/DDBJ databases">
        <authorList>
            <person name="Tran Van P."/>
        </authorList>
    </citation>
    <scope>NUCLEOTIDE SEQUENCE</scope>
</reference>
<dbReference type="InterPro" id="IPR027124">
    <property type="entry name" value="Swc5/CFDP1/2"/>
</dbReference>
<dbReference type="AlphaFoldDB" id="A0A7R9H3M8"/>
<name>A0A7R9H3M8_TIMCR</name>
<dbReference type="GO" id="GO:0000812">
    <property type="term" value="C:Swr1 complex"/>
    <property type="evidence" value="ECO:0007669"/>
    <property type="project" value="TreeGrafter"/>
</dbReference>
<feature type="compositionally biased region" description="Basic residues" evidence="3">
    <location>
        <begin position="309"/>
        <end position="326"/>
    </location>
</feature>
<evidence type="ECO:0000256" key="3">
    <source>
        <dbReference type="SAM" id="MobiDB-lite"/>
    </source>
</evidence>
<gene>
    <name evidence="5" type="ORF">TCEB3V08_LOCUS8600</name>
</gene>
<feature type="compositionally biased region" description="Basic and acidic residues" evidence="3">
    <location>
        <begin position="344"/>
        <end position="366"/>
    </location>
</feature>
<proteinExistence type="predicted"/>
<feature type="domain" description="BCNT-C" evidence="4">
    <location>
        <begin position="441"/>
        <end position="521"/>
    </location>
</feature>
<evidence type="ECO:0000313" key="5">
    <source>
        <dbReference type="EMBL" id="CAD7406600.1"/>
    </source>
</evidence>